<feature type="domain" description="Histidine kinase/HSP90-like ATPase" evidence="2">
    <location>
        <begin position="197"/>
        <end position="316"/>
    </location>
</feature>
<dbReference type="EMBL" id="JBBJUP010000008">
    <property type="protein sequence ID" value="MEJ8279570.1"/>
    <property type="molecule type" value="Genomic_DNA"/>
</dbReference>
<keyword evidence="1" id="KW-0418">Kinase</keyword>
<dbReference type="InterPro" id="IPR050267">
    <property type="entry name" value="Anti-sigma-factor_SerPK"/>
</dbReference>
<evidence type="ECO:0000313" key="4">
    <source>
        <dbReference type="Proteomes" id="UP001364211"/>
    </source>
</evidence>
<dbReference type="CDD" id="cd16936">
    <property type="entry name" value="HATPase_RsbW-like"/>
    <property type="match status" value="1"/>
</dbReference>
<sequence length="320" mass="33713">MTAPTTPRRQSGGLVHRAVPYRDPEHQATVLAGPVTDALEDGRRALVVVEPRCATELQRSLGRDAGVEFHPPERMHSAPPFTVAGRWSRAVREALSDGATGVCTVGQSMDLPGADGAYWTRLDLALVHALRDLPVELLCCFPDGAAGRASAGALHDEFLVDGAPVPTGCRRDDHELLAENPQPPPRDLGAPVVVLPVTLGGLGAMRRVVERQALLSGFGPSRSEDLVLAVNELVSNGVEHGSGAPVLRMWRTAGGLVAEMSDAAPCRLAFPGLAAPPVAGARGRGMWLASELSDVLQVWTAEDDPGRVSGTVVRVTMTPP</sequence>
<evidence type="ECO:0000313" key="3">
    <source>
        <dbReference type="EMBL" id="MEJ8279570.1"/>
    </source>
</evidence>
<dbReference type="Proteomes" id="UP001364211">
    <property type="component" value="Unassembled WGS sequence"/>
</dbReference>
<organism evidence="3 4">
    <name type="scientific">Pseudonocardia spirodelae</name>
    <dbReference type="NCBI Taxonomy" id="3133431"/>
    <lineage>
        <taxon>Bacteria</taxon>
        <taxon>Bacillati</taxon>
        <taxon>Actinomycetota</taxon>
        <taxon>Actinomycetes</taxon>
        <taxon>Pseudonocardiales</taxon>
        <taxon>Pseudonocardiaceae</taxon>
        <taxon>Pseudonocardia</taxon>
    </lineage>
</organism>
<accession>A0ABU8T6P0</accession>
<name>A0ABU8T6P0_9PSEU</name>
<comment type="caution">
    <text evidence="3">The sequence shown here is derived from an EMBL/GenBank/DDBJ whole genome shotgun (WGS) entry which is preliminary data.</text>
</comment>
<evidence type="ECO:0000259" key="2">
    <source>
        <dbReference type="Pfam" id="PF13581"/>
    </source>
</evidence>
<proteinExistence type="predicted"/>
<dbReference type="InterPro" id="IPR036890">
    <property type="entry name" value="HATPase_C_sf"/>
</dbReference>
<dbReference type="InterPro" id="IPR003594">
    <property type="entry name" value="HATPase_dom"/>
</dbReference>
<dbReference type="RefSeq" id="WP_340289451.1">
    <property type="nucleotide sequence ID" value="NZ_JBBJUP010000008.1"/>
</dbReference>
<evidence type="ECO:0000256" key="1">
    <source>
        <dbReference type="ARBA" id="ARBA00022527"/>
    </source>
</evidence>
<gene>
    <name evidence="3" type="ORF">WJX68_11570</name>
</gene>
<dbReference type="PANTHER" id="PTHR35526">
    <property type="entry name" value="ANTI-SIGMA-F FACTOR RSBW-RELATED"/>
    <property type="match status" value="1"/>
</dbReference>
<keyword evidence="4" id="KW-1185">Reference proteome</keyword>
<keyword evidence="1" id="KW-0808">Transferase</keyword>
<reference evidence="3 4" key="1">
    <citation type="submission" date="2024-03" db="EMBL/GenBank/DDBJ databases">
        <title>Draft genome sequence of Pseudonocardia sp. DW16-2.</title>
        <authorList>
            <person name="Duangmal K."/>
        </authorList>
    </citation>
    <scope>NUCLEOTIDE SEQUENCE [LARGE SCALE GENOMIC DNA]</scope>
    <source>
        <strain evidence="3 4">DW16-2</strain>
    </source>
</reference>
<keyword evidence="1" id="KW-0723">Serine/threonine-protein kinase</keyword>
<keyword evidence="3" id="KW-0067">ATP-binding</keyword>
<keyword evidence="3" id="KW-0547">Nucleotide-binding</keyword>
<dbReference type="PANTHER" id="PTHR35526:SF3">
    <property type="entry name" value="ANTI-SIGMA-F FACTOR RSBW"/>
    <property type="match status" value="1"/>
</dbReference>
<dbReference type="Gene3D" id="3.30.565.10">
    <property type="entry name" value="Histidine kinase-like ATPase, C-terminal domain"/>
    <property type="match status" value="1"/>
</dbReference>
<protein>
    <submittedName>
        <fullName evidence="3">ATP-binding protein</fullName>
    </submittedName>
</protein>
<dbReference type="Pfam" id="PF13581">
    <property type="entry name" value="HATPase_c_2"/>
    <property type="match status" value="1"/>
</dbReference>
<dbReference type="GO" id="GO:0005524">
    <property type="term" value="F:ATP binding"/>
    <property type="evidence" value="ECO:0007669"/>
    <property type="project" value="UniProtKB-KW"/>
</dbReference>